<organism evidence="1">
    <name type="scientific">Alicyclobacillus phage KKP_3916</name>
    <dbReference type="NCBI Taxonomy" id="3040651"/>
    <lineage>
        <taxon>Viruses</taxon>
        <taxon>Duplodnaviria</taxon>
        <taxon>Heunggongvirae</taxon>
        <taxon>Uroviricota</taxon>
        <taxon>Caudoviricetes</taxon>
    </lineage>
</organism>
<evidence type="ECO:0000313" key="1">
    <source>
        <dbReference type="EMBL" id="WJJ55287.1"/>
    </source>
</evidence>
<sequence>MSMRRISFLSIHFSTDGQASDFVNDTTGKGVPDLIVGSLKSTLGAFGEFDETDQYIVVARETKAPSVILSIPIAQQWATPDGQKTLASDLYNAICQGFGVQAKTDIASTPVQAPVVQAPTVTTLDTTNPPQGGSAIVTAPATSNSVADKLTTDTPATPVQSTPVVASASGVTLVTHSELSNLLAEFSKTAEVSAGLSGVEQYVRDVESKLSGYVKTSDIEQIVLNVLLKALTKTNQ</sequence>
<name>A0AAT9V7I2_9CAUD</name>
<gene>
    <name evidence="1" type="ORF">QB910_000043</name>
</gene>
<dbReference type="EMBL" id="OQ846916">
    <property type="protein sequence ID" value="WJJ55287.1"/>
    <property type="molecule type" value="Genomic_DNA"/>
</dbReference>
<accession>A0AAT9V7I2</accession>
<proteinExistence type="predicted"/>
<protein>
    <submittedName>
        <fullName evidence="1">Uncharacterized protein</fullName>
    </submittedName>
</protein>
<reference evidence="1" key="1">
    <citation type="submission" date="2023-04" db="EMBL/GenBank/DDBJ databases">
        <title>Characterization and genome study of newly isolated Alicyclobacillus-specific phaga.</title>
        <authorList>
            <person name="Shymialevich D."/>
            <person name="Wojcicki M."/>
            <person name="Srednicka P."/>
            <person name="Swider O."/>
        </authorList>
    </citation>
    <scope>NUCLEOTIDE SEQUENCE</scope>
</reference>